<proteinExistence type="predicted"/>
<feature type="compositionally biased region" description="Pro residues" evidence="1">
    <location>
        <begin position="389"/>
        <end position="405"/>
    </location>
</feature>
<keyword evidence="5" id="KW-1185">Reference proteome</keyword>
<dbReference type="SMART" id="SM00212">
    <property type="entry name" value="UBCc"/>
    <property type="match status" value="1"/>
</dbReference>
<feature type="compositionally biased region" description="Low complexity" evidence="1">
    <location>
        <begin position="338"/>
        <end position="365"/>
    </location>
</feature>
<evidence type="ECO:0000259" key="2">
    <source>
        <dbReference type="PROSITE" id="PS50127"/>
    </source>
</evidence>
<feature type="compositionally biased region" description="Basic residues" evidence="1">
    <location>
        <begin position="418"/>
        <end position="429"/>
    </location>
</feature>
<feature type="region of interest" description="Disordered" evidence="1">
    <location>
        <begin position="298"/>
        <end position="441"/>
    </location>
</feature>
<evidence type="ECO:0000256" key="1">
    <source>
        <dbReference type="SAM" id="MobiDB-lite"/>
    </source>
</evidence>
<dbReference type="PROSITE" id="PS50174">
    <property type="entry name" value="G_PATCH"/>
    <property type="match status" value="1"/>
</dbReference>
<comment type="caution">
    <text evidence="4">The sequence shown here is derived from an EMBL/GenBank/DDBJ whole genome shotgun (WGS) entry which is preliminary data.</text>
</comment>
<evidence type="ECO:0000313" key="5">
    <source>
        <dbReference type="Proteomes" id="UP001141327"/>
    </source>
</evidence>
<feature type="compositionally biased region" description="Pro residues" evidence="1">
    <location>
        <begin position="232"/>
        <end position="248"/>
    </location>
</feature>
<dbReference type="Pfam" id="PF01585">
    <property type="entry name" value="G-patch"/>
    <property type="match status" value="1"/>
</dbReference>
<dbReference type="InterPro" id="IPR000467">
    <property type="entry name" value="G_patch_dom"/>
</dbReference>
<evidence type="ECO:0000313" key="4">
    <source>
        <dbReference type="EMBL" id="KAJ4461483.1"/>
    </source>
</evidence>
<dbReference type="Proteomes" id="UP001141327">
    <property type="component" value="Unassembled WGS sequence"/>
</dbReference>
<dbReference type="InterPro" id="IPR000608">
    <property type="entry name" value="UBC"/>
</dbReference>
<dbReference type="EMBL" id="JAPMOS010000007">
    <property type="protein sequence ID" value="KAJ4461483.1"/>
    <property type="molecule type" value="Genomic_DNA"/>
</dbReference>
<feature type="region of interest" description="Disordered" evidence="1">
    <location>
        <begin position="226"/>
        <end position="272"/>
    </location>
</feature>
<name>A0ABQ8URL3_9EUKA</name>
<dbReference type="Pfam" id="PF00179">
    <property type="entry name" value="UQ_con"/>
    <property type="match status" value="1"/>
</dbReference>
<feature type="domain" description="UBC core" evidence="2">
    <location>
        <begin position="449"/>
        <end position="609"/>
    </location>
</feature>
<reference evidence="4" key="1">
    <citation type="journal article" date="2022" name="bioRxiv">
        <title>Genomics of Preaxostyla Flagellates Illuminates Evolutionary Transitions and the Path Towards Mitochondrial Loss.</title>
        <authorList>
            <person name="Novak L.V.F."/>
            <person name="Treitli S.C."/>
            <person name="Pyrih J."/>
            <person name="Halakuc P."/>
            <person name="Pipaliya S.V."/>
            <person name="Vacek V."/>
            <person name="Brzon O."/>
            <person name="Soukal P."/>
            <person name="Eme L."/>
            <person name="Dacks J.B."/>
            <person name="Karnkowska A."/>
            <person name="Elias M."/>
            <person name="Hampl V."/>
        </authorList>
    </citation>
    <scope>NUCLEOTIDE SEQUENCE</scope>
    <source>
        <strain evidence="4">RCP-MX</strain>
    </source>
</reference>
<dbReference type="InterPro" id="IPR016135">
    <property type="entry name" value="UBQ-conjugating_enzyme/RWD"/>
</dbReference>
<dbReference type="Gene3D" id="3.10.110.10">
    <property type="entry name" value="Ubiquitin Conjugating Enzyme"/>
    <property type="match status" value="1"/>
</dbReference>
<protein>
    <submittedName>
        <fullName evidence="4">Ubiquitin-conjugating enzyme E2 7</fullName>
    </submittedName>
</protein>
<gene>
    <name evidence="4" type="ORF">PAPYR_2059</name>
</gene>
<dbReference type="CDD" id="cd23795">
    <property type="entry name" value="UBCc_UBE2G1"/>
    <property type="match status" value="1"/>
</dbReference>
<sequence>MEERYQVLRYAPALALKEEVPQEAYGGNEVAMEGMHEGAARAHGNEEECASCAPASVIFCLQAAHSRNAMSSNFARKLMEKYGWAEGKGLGKQEQGMVKHIPGIKQERIVGGDSTKTDWWAHGYDQALSSIQVKADVPEVIATRQEAEPERAHGLVKSDRKVSTIIEREPETEQSNPALGNGDDQALQLLVVPGQELLKMCGGLRARSHHPIGKLRRVEMADQMHAQRVGTPSPPPPSPSPSPSPSPVPSDSEGCAGAPDDSDSDSDSDGGRDAAALAACMVPPSVMGEAALVPMVKHHRHRSGVVTPPPASEQPAPEAPVDDKKKKKKKRDTPAPPEEGAAALPADSEATTPPTASSPPAEGTPLAEKEKSKKKKHRRQETAEEPAPSESPCPVPTPSPAPTPEPAAAEAGAPEEKKKKKKHSKKARKPVSIPTSPKQPWMAAAGRSQAALILAKQLQGLQKHPIEGISVGLIDDDNIFRWQICIVGPPQSMYDGGIFQGVMEFPPEFPNKPPSITFTSQMWHPNIYSDGRVCMSILHPPGDDEWGYESSAERWRPINSVESVLISLLALLSDPNDESPANVDASVMWRNNKPEFRRRVAHTVRLSQEAL</sequence>
<dbReference type="InterPro" id="IPR050113">
    <property type="entry name" value="Ub_conjugating_enzyme"/>
</dbReference>
<accession>A0ABQ8URL3</accession>
<dbReference type="SMART" id="SM00443">
    <property type="entry name" value="G_patch"/>
    <property type="match status" value="1"/>
</dbReference>
<feature type="domain" description="G-patch" evidence="3">
    <location>
        <begin position="71"/>
        <end position="117"/>
    </location>
</feature>
<organism evidence="4 5">
    <name type="scientific">Paratrimastix pyriformis</name>
    <dbReference type="NCBI Taxonomy" id="342808"/>
    <lineage>
        <taxon>Eukaryota</taxon>
        <taxon>Metamonada</taxon>
        <taxon>Preaxostyla</taxon>
        <taxon>Paratrimastigidae</taxon>
        <taxon>Paratrimastix</taxon>
    </lineage>
</organism>
<dbReference type="PANTHER" id="PTHR24067">
    <property type="entry name" value="UBIQUITIN-CONJUGATING ENZYME E2"/>
    <property type="match status" value="1"/>
</dbReference>
<evidence type="ECO:0000259" key="3">
    <source>
        <dbReference type="PROSITE" id="PS50174"/>
    </source>
</evidence>
<dbReference type="PROSITE" id="PS50127">
    <property type="entry name" value="UBC_2"/>
    <property type="match status" value="1"/>
</dbReference>
<dbReference type="SUPFAM" id="SSF54495">
    <property type="entry name" value="UBC-like"/>
    <property type="match status" value="1"/>
</dbReference>